<name>A0ABR7T7Q6_HELCL</name>
<dbReference type="EMBL" id="JACVHF010000167">
    <property type="protein sequence ID" value="MBC9786799.1"/>
    <property type="molecule type" value="Genomic_DNA"/>
</dbReference>
<organism evidence="1 2">
    <name type="scientific">Heliobacterium chlorum</name>
    <dbReference type="NCBI Taxonomy" id="2698"/>
    <lineage>
        <taxon>Bacteria</taxon>
        <taxon>Bacillati</taxon>
        <taxon>Bacillota</taxon>
        <taxon>Clostridia</taxon>
        <taxon>Eubacteriales</taxon>
        <taxon>Heliobacteriaceae</taxon>
        <taxon>Heliobacterium</taxon>
    </lineage>
</organism>
<feature type="non-terminal residue" evidence="1">
    <location>
        <position position="151"/>
    </location>
</feature>
<evidence type="ECO:0000313" key="1">
    <source>
        <dbReference type="EMBL" id="MBC9786799.1"/>
    </source>
</evidence>
<proteinExistence type="predicted"/>
<comment type="caution">
    <text evidence="1">The sequence shown here is derived from an EMBL/GenBank/DDBJ whole genome shotgun (WGS) entry which is preliminary data.</text>
</comment>
<protein>
    <submittedName>
        <fullName evidence="1">Uncharacterized protein</fullName>
    </submittedName>
</protein>
<dbReference type="SUPFAM" id="SSF69279">
    <property type="entry name" value="Phage tail proteins"/>
    <property type="match status" value="1"/>
</dbReference>
<feature type="non-terminal residue" evidence="1">
    <location>
        <position position="1"/>
    </location>
</feature>
<reference evidence="1 2" key="1">
    <citation type="submission" date="2020-07" db="EMBL/GenBank/DDBJ databases">
        <title>Draft whole-genome sequence of Heliobacterium chlorum DSM 3682, type strain.</title>
        <authorList>
            <person name="Kyndt J.A."/>
            <person name="Meyer T.E."/>
            <person name="Imhoff J.F."/>
        </authorList>
    </citation>
    <scope>NUCLEOTIDE SEQUENCE [LARGE SCALE GENOMIC DNA]</scope>
    <source>
        <strain evidence="1 2">DSM 3682</strain>
    </source>
</reference>
<evidence type="ECO:0000313" key="2">
    <source>
        <dbReference type="Proteomes" id="UP000617402"/>
    </source>
</evidence>
<sequence>LTSMVDTCSFTIKNIQPNEGDEVIIEIDGERVFGGIIDTVKLNRASGALNLWQVECQDYTYQLNRRLVVETYEGKTADWIVNDIILKYGQGMFTTNHVLSGAPTVRSIVFDYKPPSDCLKKLADYCGWEWYVDYYRDLWFFDPANSDQAAP</sequence>
<dbReference type="Proteomes" id="UP000617402">
    <property type="component" value="Unassembled WGS sequence"/>
</dbReference>
<keyword evidence="2" id="KW-1185">Reference proteome</keyword>
<gene>
    <name evidence="1" type="ORF">H1S01_20820</name>
</gene>
<accession>A0ABR7T7Q6</accession>
<dbReference type="RefSeq" id="WP_207732451.1">
    <property type="nucleotide sequence ID" value="NZ_JACVHF010000167.1"/>
</dbReference>